<dbReference type="AlphaFoldDB" id="A0A6C0LWB5"/>
<reference evidence="1" key="1">
    <citation type="journal article" date="2020" name="Nature">
        <title>Giant virus diversity and host interactions through global metagenomics.</title>
        <authorList>
            <person name="Schulz F."/>
            <person name="Roux S."/>
            <person name="Paez-Espino D."/>
            <person name="Jungbluth S."/>
            <person name="Walsh D.A."/>
            <person name="Denef V.J."/>
            <person name="McMahon K.D."/>
            <person name="Konstantinidis K.T."/>
            <person name="Eloe-Fadrosh E.A."/>
            <person name="Kyrpides N.C."/>
            <person name="Woyke T."/>
        </authorList>
    </citation>
    <scope>NUCLEOTIDE SEQUENCE</scope>
    <source>
        <strain evidence="1">GVMAG-S-1017745-26</strain>
    </source>
</reference>
<name>A0A6C0LWB5_9ZZZZ</name>
<organism evidence="1">
    <name type="scientific">viral metagenome</name>
    <dbReference type="NCBI Taxonomy" id="1070528"/>
    <lineage>
        <taxon>unclassified sequences</taxon>
        <taxon>metagenomes</taxon>
        <taxon>organismal metagenomes</taxon>
    </lineage>
</organism>
<proteinExistence type="predicted"/>
<dbReference type="EMBL" id="MN740584">
    <property type="protein sequence ID" value="QHU35146.1"/>
    <property type="molecule type" value="Genomic_DNA"/>
</dbReference>
<accession>A0A6C0LWB5</accession>
<protein>
    <submittedName>
        <fullName evidence="1">Uncharacterized protein</fullName>
    </submittedName>
</protein>
<sequence length="102" mass="12548">MSSWKRKKNFNMEYQRQKIMRQMQIKKQKQLLEQYEILKDIENKFHEKENIRTEDSIENNTKEIAKTNVKKTINRNNVKKISISKTKKSQKRNIFITIKKKF</sequence>
<evidence type="ECO:0000313" key="1">
    <source>
        <dbReference type="EMBL" id="QHU35146.1"/>
    </source>
</evidence>